<evidence type="ECO:0000256" key="1">
    <source>
        <dbReference type="SAM" id="MobiDB-lite"/>
    </source>
</evidence>
<evidence type="ECO:0000313" key="2">
    <source>
        <dbReference type="EMBL" id="KJH50257.1"/>
    </source>
</evidence>
<protein>
    <submittedName>
        <fullName evidence="2">Uncharacterized protein</fullName>
    </submittedName>
</protein>
<dbReference type="EMBL" id="KN716211">
    <property type="protein sequence ID" value="KJH50257.1"/>
    <property type="molecule type" value="Genomic_DNA"/>
</dbReference>
<dbReference type="STRING" id="29172.A0A0D8Y277"/>
<evidence type="ECO:0000313" key="3">
    <source>
        <dbReference type="Proteomes" id="UP000053766"/>
    </source>
</evidence>
<proteinExistence type="predicted"/>
<sequence length="158" mass="18245">MCYFQWIHPTLSKHENDIDALLEQAKSESYNQKTYVLLPFPLQSFYQLVRLGSRSLLCARDIVAEAALRGQAQLVNKLQRSQSVTEVMGPSEAESRRRIQVEAVKEIIDSSSDNEDCYSGNEEVSRLRSNRSHSKTRTFEDGDNTYNTLPRRSHRRHI</sequence>
<keyword evidence="3" id="KW-1185">Reference proteome</keyword>
<gene>
    <name evidence="2" type="ORF">DICVIV_03621</name>
</gene>
<reference evidence="2 3" key="1">
    <citation type="submission" date="2013-11" db="EMBL/GenBank/DDBJ databases">
        <title>Draft genome of the bovine lungworm Dictyocaulus viviparus.</title>
        <authorList>
            <person name="Mitreva M."/>
        </authorList>
    </citation>
    <scope>NUCLEOTIDE SEQUENCE [LARGE SCALE GENOMIC DNA]</scope>
    <source>
        <strain evidence="2 3">HannoverDv2000</strain>
    </source>
</reference>
<dbReference type="Proteomes" id="UP000053766">
    <property type="component" value="Unassembled WGS sequence"/>
</dbReference>
<accession>A0A0D8Y277</accession>
<reference evidence="3" key="2">
    <citation type="journal article" date="2016" name="Sci. Rep.">
        <title>Dictyocaulus viviparus genome, variome and transcriptome elucidate lungworm biology and support future intervention.</title>
        <authorList>
            <person name="McNulty S.N."/>
            <person name="Strube C."/>
            <person name="Rosa B.A."/>
            <person name="Martin J.C."/>
            <person name="Tyagi R."/>
            <person name="Choi Y.J."/>
            <person name="Wang Q."/>
            <person name="Hallsworth Pepin K."/>
            <person name="Zhang X."/>
            <person name="Ozersky P."/>
            <person name="Wilson R.K."/>
            <person name="Sternberg P.W."/>
            <person name="Gasser R.B."/>
            <person name="Mitreva M."/>
        </authorList>
    </citation>
    <scope>NUCLEOTIDE SEQUENCE [LARGE SCALE GENOMIC DNA]</scope>
    <source>
        <strain evidence="3">HannoverDv2000</strain>
    </source>
</reference>
<feature type="region of interest" description="Disordered" evidence="1">
    <location>
        <begin position="112"/>
        <end position="158"/>
    </location>
</feature>
<name>A0A0D8Y277_DICVI</name>
<dbReference type="AlphaFoldDB" id="A0A0D8Y277"/>
<dbReference type="OrthoDB" id="10009287at2759"/>
<organism evidence="2 3">
    <name type="scientific">Dictyocaulus viviparus</name>
    <name type="common">Bovine lungworm</name>
    <dbReference type="NCBI Taxonomy" id="29172"/>
    <lineage>
        <taxon>Eukaryota</taxon>
        <taxon>Metazoa</taxon>
        <taxon>Ecdysozoa</taxon>
        <taxon>Nematoda</taxon>
        <taxon>Chromadorea</taxon>
        <taxon>Rhabditida</taxon>
        <taxon>Rhabditina</taxon>
        <taxon>Rhabditomorpha</taxon>
        <taxon>Strongyloidea</taxon>
        <taxon>Metastrongylidae</taxon>
        <taxon>Dictyocaulus</taxon>
    </lineage>
</organism>